<dbReference type="Proteomes" id="UP000020218">
    <property type="component" value="Unassembled WGS sequence"/>
</dbReference>
<evidence type="ECO:0000313" key="2">
    <source>
        <dbReference type="Proteomes" id="UP000020218"/>
    </source>
</evidence>
<reference evidence="1" key="1">
    <citation type="submission" date="2014-02" db="EMBL/GenBank/DDBJ databases">
        <title>Expanding our view of genomic diversity in Candidatus Accumulibacter clades.</title>
        <authorList>
            <person name="Skennerton C.T."/>
            <person name="Barr J.J."/>
            <person name="Slater F.R."/>
            <person name="Bond P.L."/>
            <person name="Tyson G.W."/>
        </authorList>
    </citation>
    <scope>NUCLEOTIDE SEQUENCE [LARGE SCALE GENOMIC DNA]</scope>
</reference>
<name>A0A011NV62_9PROT</name>
<comment type="caution">
    <text evidence="1">The sequence shown here is derived from an EMBL/GenBank/DDBJ whole genome shotgun (WGS) entry which is preliminary data.</text>
</comment>
<accession>A0A011NV62</accession>
<gene>
    <name evidence="1" type="ORF">AW08_01247</name>
</gene>
<keyword evidence="2" id="KW-1185">Reference proteome</keyword>
<dbReference type="AlphaFoldDB" id="A0A011NV62"/>
<organism evidence="1 2">
    <name type="scientific">Candidatus Accumulibacter adjunctus</name>
    <dbReference type="NCBI Taxonomy" id="1454001"/>
    <lineage>
        <taxon>Bacteria</taxon>
        <taxon>Pseudomonadati</taxon>
        <taxon>Pseudomonadota</taxon>
        <taxon>Betaproteobacteria</taxon>
        <taxon>Candidatus Accumulibacter</taxon>
    </lineage>
</organism>
<dbReference type="EMBL" id="JFAX01000005">
    <property type="protein sequence ID" value="EXI68465.1"/>
    <property type="molecule type" value="Genomic_DNA"/>
</dbReference>
<proteinExistence type="predicted"/>
<protein>
    <submittedName>
        <fullName evidence="1">Uncharacterized protein</fullName>
    </submittedName>
</protein>
<sequence>MFEMRPAIEMNEAADIQSAAVAMPFITGGTPPPAT</sequence>
<evidence type="ECO:0000313" key="1">
    <source>
        <dbReference type="EMBL" id="EXI68465.1"/>
    </source>
</evidence>